<name>A0A8H7AC35_9EURO</name>
<dbReference type="EMBL" id="JAACFV010000088">
    <property type="protein sequence ID" value="KAF7506388.1"/>
    <property type="molecule type" value="Genomic_DNA"/>
</dbReference>
<evidence type="ECO:0000313" key="3">
    <source>
        <dbReference type="Proteomes" id="UP000606974"/>
    </source>
</evidence>
<evidence type="ECO:0000256" key="1">
    <source>
        <dbReference type="SAM" id="SignalP"/>
    </source>
</evidence>
<sequence>MALSTVYKHALLALVLVGVILTCSTSVCAEAEAATAAAAAAPCTSTIFIQPSVMAGPTSTLYASTFTATKSVDCGGCDSLLTIGGHVLVKVSPLTYVSATEAATTTEMVCSKTKKTGGGDRGLHCEGGRCIFTHLHGG</sequence>
<feature type="chain" id="PRO_5034241178" evidence="1">
    <location>
        <begin position="30"/>
        <end position="138"/>
    </location>
</feature>
<accession>A0A8H7AC35</accession>
<evidence type="ECO:0000313" key="2">
    <source>
        <dbReference type="EMBL" id="KAF7506388.1"/>
    </source>
</evidence>
<proteinExistence type="predicted"/>
<gene>
    <name evidence="2" type="ORF">GJ744_011854</name>
</gene>
<reference evidence="2" key="1">
    <citation type="submission" date="2020-02" db="EMBL/GenBank/DDBJ databases">
        <authorList>
            <person name="Palmer J.M."/>
        </authorList>
    </citation>
    <scope>NUCLEOTIDE SEQUENCE</scope>
    <source>
        <strain evidence="2">EPUS1.4</strain>
        <tissue evidence="2">Thallus</tissue>
    </source>
</reference>
<organism evidence="2 3">
    <name type="scientific">Endocarpon pusillum</name>
    <dbReference type="NCBI Taxonomy" id="364733"/>
    <lineage>
        <taxon>Eukaryota</taxon>
        <taxon>Fungi</taxon>
        <taxon>Dikarya</taxon>
        <taxon>Ascomycota</taxon>
        <taxon>Pezizomycotina</taxon>
        <taxon>Eurotiomycetes</taxon>
        <taxon>Chaetothyriomycetidae</taxon>
        <taxon>Verrucariales</taxon>
        <taxon>Verrucariaceae</taxon>
        <taxon>Endocarpon</taxon>
    </lineage>
</organism>
<protein>
    <submittedName>
        <fullName evidence="2">Uncharacterized protein</fullName>
    </submittedName>
</protein>
<feature type="signal peptide" evidence="1">
    <location>
        <begin position="1"/>
        <end position="29"/>
    </location>
</feature>
<dbReference type="AlphaFoldDB" id="A0A8H7AC35"/>
<keyword evidence="1" id="KW-0732">Signal</keyword>
<comment type="caution">
    <text evidence="2">The sequence shown here is derived from an EMBL/GenBank/DDBJ whole genome shotgun (WGS) entry which is preliminary data.</text>
</comment>
<dbReference type="Proteomes" id="UP000606974">
    <property type="component" value="Unassembled WGS sequence"/>
</dbReference>
<dbReference type="OrthoDB" id="5430157at2759"/>
<keyword evidence="3" id="KW-1185">Reference proteome</keyword>